<dbReference type="Proteomes" id="UP000218899">
    <property type="component" value="Chromosome"/>
</dbReference>
<dbReference type="InterPro" id="IPR018060">
    <property type="entry name" value="HTH_AraC"/>
</dbReference>
<dbReference type="PROSITE" id="PS00041">
    <property type="entry name" value="HTH_ARAC_FAMILY_1"/>
    <property type="match status" value="1"/>
</dbReference>
<dbReference type="GO" id="GO:0003700">
    <property type="term" value="F:DNA-binding transcription factor activity"/>
    <property type="evidence" value="ECO:0007669"/>
    <property type="project" value="InterPro"/>
</dbReference>
<dbReference type="PROSITE" id="PS01124">
    <property type="entry name" value="HTH_ARAC_FAMILY_2"/>
    <property type="match status" value="1"/>
</dbReference>
<dbReference type="Gene3D" id="1.10.10.60">
    <property type="entry name" value="Homeodomain-like"/>
    <property type="match status" value="2"/>
</dbReference>
<keyword evidence="6" id="KW-1185">Reference proteome</keyword>
<name>A0A1B4V6L8_9GAMM</name>
<sequence>MDALSDVLRTTRLKGGVYLHGEFTDPWCLSTRLLPETCVPFLGEKVTDIIPYHYLLEGRMRVRVEGGPMQELGAGELVLFPHNDFHLIGSDLSVPPTPSERVVQRSGDGGMLTVRIDGGGGTRTRMVCGFLAGDRMQANPVLSTLPPLLRLDYKDGPSADWIRSTFRYAADEIAAGRMGSETVFAKLSELLFVEAIRRYAESLPEGQTGWLAGLKDPYVSRALALLHGKLRHPWTVDELGRAIGLSRSALADRFVEIIGVPPMQYLANWRMQVAAQELLNSNKSILQIADEVGYESEASLTRAFKRCMGVPPATWRRQRTNRDMT</sequence>
<dbReference type="PANTHER" id="PTHR46796:SF7">
    <property type="entry name" value="ARAC FAMILY TRANSCRIPTIONAL REGULATOR"/>
    <property type="match status" value="1"/>
</dbReference>
<protein>
    <submittedName>
        <fullName evidence="5">AraC family transcriptional regulator</fullName>
    </submittedName>
</protein>
<dbReference type="Pfam" id="PF12833">
    <property type="entry name" value="HTH_18"/>
    <property type="match status" value="1"/>
</dbReference>
<dbReference type="Pfam" id="PF12852">
    <property type="entry name" value="Cupin_6"/>
    <property type="match status" value="1"/>
</dbReference>
<keyword evidence="3" id="KW-0804">Transcription</keyword>
<evidence type="ECO:0000313" key="5">
    <source>
        <dbReference type="EMBL" id="BAU49179.1"/>
    </source>
</evidence>
<dbReference type="SUPFAM" id="SSF51182">
    <property type="entry name" value="RmlC-like cupins"/>
    <property type="match status" value="1"/>
</dbReference>
<dbReference type="InterPro" id="IPR009057">
    <property type="entry name" value="Homeodomain-like_sf"/>
</dbReference>
<dbReference type="InterPro" id="IPR018062">
    <property type="entry name" value="HTH_AraC-typ_CS"/>
</dbReference>
<gene>
    <name evidence="5" type="ORF">SVA_2631</name>
</gene>
<dbReference type="GO" id="GO:0043565">
    <property type="term" value="F:sequence-specific DNA binding"/>
    <property type="evidence" value="ECO:0007669"/>
    <property type="project" value="InterPro"/>
</dbReference>
<keyword evidence="1" id="KW-0805">Transcription regulation</keyword>
<feature type="domain" description="HTH araC/xylS-type" evidence="4">
    <location>
        <begin position="220"/>
        <end position="318"/>
    </location>
</feature>
<dbReference type="AlphaFoldDB" id="A0A1B4V6L8"/>
<organism evidence="5 6">
    <name type="scientific">Sulfurifustis variabilis</name>
    <dbReference type="NCBI Taxonomy" id="1675686"/>
    <lineage>
        <taxon>Bacteria</taxon>
        <taxon>Pseudomonadati</taxon>
        <taxon>Pseudomonadota</taxon>
        <taxon>Gammaproteobacteria</taxon>
        <taxon>Acidiferrobacterales</taxon>
        <taxon>Acidiferrobacteraceae</taxon>
        <taxon>Sulfurifustis</taxon>
    </lineage>
</organism>
<dbReference type="SMART" id="SM00342">
    <property type="entry name" value="HTH_ARAC"/>
    <property type="match status" value="1"/>
</dbReference>
<dbReference type="KEGG" id="sva:SVA_2631"/>
<accession>A0A1B4V6L8</accession>
<keyword evidence="2" id="KW-0238">DNA-binding</keyword>
<dbReference type="SUPFAM" id="SSF46689">
    <property type="entry name" value="Homeodomain-like"/>
    <property type="match status" value="2"/>
</dbReference>
<reference evidence="5 6" key="1">
    <citation type="submission" date="2015-08" db="EMBL/GenBank/DDBJ databases">
        <title>Complete genome sequence of Sulfurifustis variabilis.</title>
        <authorList>
            <person name="Miura A."/>
            <person name="Kojima H."/>
            <person name="Fukui M."/>
        </authorList>
    </citation>
    <scope>NUCLEOTIDE SEQUENCE [LARGE SCALE GENOMIC DNA]</scope>
    <source>
        <strain evidence="6">skN76</strain>
    </source>
</reference>
<dbReference type="InterPro" id="IPR032783">
    <property type="entry name" value="AraC_lig"/>
</dbReference>
<evidence type="ECO:0000259" key="4">
    <source>
        <dbReference type="PROSITE" id="PS01124"/>
    </source>
</evidence>
<evidence type="ECO:0000313" key="6">
    <source>
        <dbReference type="Proteomes" id="UP000218899"/>
    </source>
</evidence>
<evidence type="ECO:0000256" key="1">
    <source>
        <dbReference type="ARBA" id="ARBA00023015"/>
    </source>
</evidence>
<dbReference type="EMBL" id="AP014936">
    <property type="protein sequence ID" value="BAU49179.1"/>
    <property type="molecule type" value="Genomic_DNA"/>
</dbReference>
<evidence type="ECO:0000256" key="3">
    <source>
        <dbReference type="ARBA" id="ARBA00023163"/>
    </source>
</evidence>
<evidence type="ECO:0000256" key="2">
    <source>
        <dbReference type="ARBA" id="ARBA00023125"/>
    </source>
</evidence>
<dbReference type="RefSeq" id="WP_197703194.1">
    <property type="nucleotide sequence ID" value="NZ_AP014936.1"/>
</dbReference>
<dbReference type="PANTHER" id="PTHR46796">
    <property type="entry name" value="HTH-TYPE TRANSCRIPTIONAL ACTIVATOR RHAS-RELATED"/>
    <property type="match status" value="1"/>
</dbReference>
<dbReference type="InterPro" id="IPR011051">
    <property type="entry name" value="RmlC_Cupin_sf"/>
</dbReference>
<dbReference type="InterPro" id="IPR050204">
    <property type="entry name" value="AraC_XylS_family_regulators"/>
</dbReference>
<proteinExistence type="predicted"/>